<dbReference type="Gene3D" id="3.90.20.10">
    <property type="match status" value="1"/>
</dbReference>
<reference evidence="2 3" key="1">
    <citation type="submission" date="2017-04" db="EMBL/GenBank/DDBJ databases">
        <title>Novel microbial lineages endemic to geothermal iron-oxide mats fill important gaps in the evolutionary history of Archaea.</title>
        <authorList>
            <person name="Jay Z.J."/>
            <person name="Beam J.P."/>
            <person name="Dlakic M."/>
            <person name="Rusch D.B."/>
            <person name="Kozubal M.A."/>
            <person name="Inskeep W.P."/>
        </authorList>
    </citation>
    <scope>NUCLEOTIDE SEQUENCE [LARGE SCALE GENOMIC DNA]</scope>
    <source>
        <strain evidence="2">OSP_D</strain>
    </source>
</reference>
<dbReference type="Proteomes" id="UP000240322">
    <property type="component" value="Unassembled WGS sequence"/>
</dbReference>
<evidence type="ECO:0000256" key="1">
    <source>
        <dbReference type="SAM" id="Coils"/>
    </source>
</evidence>
<dbReference type="PANTHER" id="PTHR34314:SF6">
    <property type="entry name" value="DUF3782 DOMAIN-CONTAINING PROTEIN"/>
    <property type="match status" value="1"/>
</dbReference>
<dbReference type="InterPro" id="IPR011335">
    <property type="entry name" value="Restrct_endonuc-II-like"/>
</dbReference>
<keyword evidence="1" id="KW-0175">Coiled coil</keyword>
<comment type="caution">
    <text evidence="2">The sequence shown here is derived from an EMBL/GenBank/DDBJ whole genome shotgun (WGS) entry which is preliminary data.</text>
</comment>
<sequence>MESQGRPLTAQERERIREAILDLLETDAEFRTRVFQLVVPAELRQILDEIRQFRLDFKTYSEAQDKRFEALISEMNRRFEEVDKRFEALISEMNRRFEEVDKRFEEMDKRFEAILEQIREIRVELAGLGGRLGRGFEDLVRQTLKAVVGAEVKEVKRLIMWDEKGEVYGHPENVEFDAYASNSEKFLIEVKSSANKGDVLIFNKKAEWAEKTLGKTRKILIAAYVEDAAYRECIQLGITVISRNIVPREKEEDTLRL</sequence>
<dbReference type="Pfam" id="PF07788">
    <property type="entry name" value="PDDEXK_10"/>
    <property type="match status" value="1"/>
</dbReference>
<dbReference type="PANTHER" id="PTHR34314">
    <property type="entry name" value="CRENARCHAEAL PROTEIN, PUTATIVE-RELATED"/>
    <property type="match status" value="1"/>
</dbReference>
<proteinExistence type="predicted"/>
<protein>
    <recommendedName>
        <fullName evidence="4">DUF3782 domain-containing protein</fullName>
    </recommendedName>
</protein>
<feature type="coiled-coil region" evidence="1">
    <location>
        <begin position="72"/>
        <end position="110"/>
    </location>
</feature>
<dbReference type="InterPro" id="IPR024271">
    <property type="entry name" value="DUF3782"/>
</dbReference>
<dbReference type="EMBL" id="NEXE01000292">
    <property type="protein sequence ID" value="PSN84231.1"/>
    <property type="molecule type" value="Genomic_DNA"/>
</dbReference>
<dbReference type="AlphaFoldDB" id="A0A2R6ACV0"/>
<dbReference type="Pfam" id="PF12644">
    <property type="entry name" value="DUF3782"/>
    <property type="match status" value="1"/>
</dbReference>
<name>A0A2R6ACV0_9ARCH</name>
<evidence type="ECO:0008006" key="4">
    <source>
        <dbReference type="Google" id="ProtNLM"/>
    </source>
</evidence>
<gene>
    <name evidence="2" type="ORF">B9Q03_13170</name>
</gene>
<evidence type="ECO:0000313" key="2">
    <source>
        <dbReference type="EMBL" id="PSN84231.1"/>
    </source>
</evidence>
<dbReference type="InterPro" id="IPR012431">
    <property type="entry name" value="PDDEXK_10"/>
</dbReference>
<dbReference type="SUPFAM" id="SSF52980">
    <property type="entry name" value="Restriction endonuclease-like"/>
    <property type="match status" value="1"/>
</dbReference>
<accession>A0A2R6ACV0</accession>
<evidence type="ECO:0000313" key="3">
    <source>
        <dbReference type="Proteomes" id="UP000240322"/>
    </source>
</evidence>
<organism evidence="2 3">
    <name type="scientific">Candidatus Marsarchaeota G2 archaeon OSP_D</name>
    <dbReference type="NCBI Taxonomy" id="1978157"/>
    <lineage>
        <taxon>Archaea</taxon>
        <taxon>Candidatus Marsarchaeota</taxon>
        <taxon>Candidatus Marsarchaeota group 2</taxon>
    </lineage>
</organism>